<evidence type="ECO:0000313" key="9">
    <source>
        <dbReference type="Proteomes" id="UP001527202"/>
    </source>
</evidence>
<dbReference type="InterPro" id="IPR016667">
    <property type="entry name" value="Caps_polysacc_synth_CpsB/CapC"/>
</dbReference>
<reference evidence="6 9" key="2">
    <citation type="submission" date="2022-05" db="EMBL/GenBank/DDBJ databases">
        <title>Genome Sequencing of Bee-Associated Microbes.</title>
        <authorList>
            <person name="Dunlap C."/>
        </authorList>
    </citation>
    <scope>NUCLEOTIDE SEQUENCE [LARGE SCALE GENOMIC DNA]</scope>
    <source>
        <strain evidence="6 9">NRRL B-23120</strain>
    </source>
</reference>
<protein>
    <recommendedName>
        <fullName evidence="5">Tyrosine-protein phosphatase</fullName>
        <ecNumber evidence="5">3.1.3.48</ecNumber>
    </recommendedName>
</protein>
<dbReference type="AlphaFoldDB" id="A0A410WRU9"/>
<dbReference type="Pfam" id="PF19567">
    <property type="entry name" value="CpsB_CapC"/>
    <property type="match status" value="1"/>
</dbReference>
<dbReference type="PIRSF" id="PIRSF016557">
    <property type="entry name" value="Caps_synth_CpsB"/>
    <property type="match status" value="1"/>
</dbReference>
<dbReference type="EC" id="3.1.3.48" evidence="5"/>
<proteinExistence type="inferred from homology"/>
<dbReference type="SUPFAM" id="SSF89550">
    <property type="entry name" value="PHP domain-like"/>
    <property type="match status" value="1"/>
</dbReference>
<dbReference type="GeneID" id="95374275"/>
<dbReference type="InterPro" id="IPR016195">
    <property type="entry name" value="Pol/histidinol_Pase-like"/>
</dbReference>
<evidence type="ECO:0000256" key="2">
    <source>
        <dbReference type="ARBA" id="ARBA00022801"/>
    </source>
</evidence>
<gene>
    <name evidence="6" type="ORF">M5X16_06295</name>
    <name evidence="7" type="ORF">PC41400_05525</name>
</gene>
<evidence type="ECO:0000256" key="1">
    <source>
        <dbReference type="ARBA" id="ARBA00005750"/>
    </source>
</evidence>
<keyword evidence="9" id="KW-1185">Reference proteome</keyword>
<dbReference type="GO" id="GO:0004725">
    <property type="term" value="F:protein tyrosine phosphatase activity"/>
    <property type="evidence" value="ECO:0007669"/>
    <property type="project" value="UniProtKB-UniRule"/>
</dbReference>
<dbReference type="PANTHER" id="PTHR39181:SF1">
    <property type="entry name" value="TYROSINE-PROTEIN PHOSPHATASE YWQE"/>
    <property type="match status" value="1"/>
</dbReference>
<organism evidence="7 8">
    <name type="scientific">Paenibacillus chitinolyticus</name>
    <dbReference type="NCBI Taxonomy" id="79263"/>
    <lineage>
        <taxon>Bacteria</taxon>
        <taxon>Bacillati</taxon>
        <taxon>Bacillota</taxon>
        <taxon>Bacilli</taxon>
        <taxon>Bacillales</taxon>
        <taxon>Paenibacillaceae</taxon>
        <taxon>Paenibacillus</taxon>
    </lineage>
</organism>
<dbReference type="Gene3D" id="3.20.20.140">
    <property type="entry name" value="Metal-dependent hydrolases"/>
    <property type="match status" value="1"/>
</dbReference>
<evidence type="ECO:0000256" key="3">
    <source>
        <dbReference type="ARBA" id="ARBA00022912"/>
    </source>
</evidence>
<dbReference type="RefSeq" id="WP_042229858.1">
    <property type="nucleotide sequence ID" value="NZ_CP026520.1"/>
</dbReference>
<evidence type="ECO:0000313" key="7">
    <source>
        <dbReference type="EMBL" id="QAV17149.1"/>
    </source>
</evidence>
<keyword evidence="2 5" id="KW-0378">Hydrolase</keyword>
<dbReference type="Proteomes" id="UP001527202">
    <property type="component" value="Unassembled WGS sequence"/>
</dbReference>
<comment type="catalytic activity">
    <reaction evidence="4 5">
        <text>O-phospho-L-tyrosyl-[protein] + H2O = L-tyrosyl-[protein] + phosphate</text>
        <dbReference type="Rhea" id="RHEA:10684"/>
        <dbReference type="Rhea" id="RHEA-COMP:10136"/>
        <dbReference type="Rhea" id="RHEA-COMP:20101"/>
        <dbReference type="ChEBI" id="CHEBI:15377"/>
        <dbReference type="ChEBI" id="CHEBI:43474"/>
        <dbReference type="ChEBI" id="CHEBI:46858"/>
        <dbReference type="ChEBI" id="CHEBI:61978"/>
        <dbReference type="EC" id="3.1.3.48"/>
    </reaction>
</comment>
<name>A0A410WRU9_9BACL</name>
<evidence type="ECO:0000313" key="8">
    <source>
        <dbReference type="Proteomes" id="UP000288943"/>
    </source>
</evidence>
<evidence type="ECO:0000256" key="5">
    <source>
        <dbReference type="PIRNR" id="PIRNR016557"/>
    </source>
</evidence>
<dbReference type="Proteomes" id="UP000288943">
    <property type="component" value="Chromosome"/>
</dbReference>
<comment type="similarity">
    <text evidence="1 5">Belongs to the metallo-dependent hydrolases superfamily. CpsB/CapC family.</text>
</comment>
<dbReference type="KEGG" id="pchi:PC41400_05525"/>
<evidence type="ECO:0000256" key="4">
    <source>
        <dbReference type="ARBA" id="ARBA00051722"/>
    </source>
</evidence>
<dbReference type="EMBL" id="CP026520">
    <property type="protein sequence ID" value="QAV17149.1"/>
    <property type="molecule type" value="Genomic_DNA"/>
</dbReference>
<dbReference type="GO" id="GO:0030145">
    <property type="term" value="F:manganese ion binding"/>
    <property type="evidence" value="ECO:0007669"/>
    <property type="project" value="UniProtKB-UniRule"/>
</dbReference>
<keyword evidence="3 5" id="KW-0904">Protein phosphatase</keyword>
<accession>A0A410WRU9</accession>
<sequence length="263" mass="28718">MYTDLHCHILPGLDDGAPDLEAALTMAEHAAASGISRVVATPHHGGAYENEAPAVREAVELLQQALDRRGIALTVLPGHEIRVYDRLLDDLLDGRLCTLGGSRYLLLELPGGRVPGGFAELLHELGVRGIVPILAHPERSSEIQRRPELLREWMDGGLLLQVTAGALTGDYGRRMQAFSLSLCRANAVHFLASDAHDVVVRKWHLADAYALAARKVGPEQVAAYRANADYVARDEVIVPALPARNMSLSRALWPWPFNIRVKG</sequence>
<dbReference type="PANTHER" id="PTHR39181">
    <property type="entry name" value="TYROSINE-PROTEIN PHOSPHATASE YWQE"/>
    <property type="match status" value="1"/>
</dbReference>
<evidence type="ECO:0000313" key="6">
    <source>
        <dbReference type="EMBL" id="MCY9595372.1"/>
    </source>
</evidence>
<reference evidence="7 8" key="1">
    <citation type="submission" date="2018-01" db="EMBL/GenBank/DDBJ databases">
        <title>The whole genome sequencing and assembly of Paenibacillus chitinolyticus KCCM 41400 strain.</title>
        <authorList>
            <person name="Kim J.-Y."/>
            <person name="Park M.-K."/>
            <person name="Lee Y.-J."/>
            <person name="Yi H."/>
            <person name="Bahn Y.-S."/>
            <person name="Kim J.F."/>
            <person name="Lee D.-W."/>
        </authorList>
    </citation>
    <scope>NUCLEOTIDE SEQUENCE [LARGE SCALE GENOMIC DNA]</scope>
    <source>
        <strain evidence="7 8">KCCM 41400</strain>
    </source>
</reference>
<dbReference type="EMBL" id="JAMDMJ010000008">
    <property type="protein sequence ID" value="MCY9595372.1"/>
    <property type="molecule type" value="Genomic_DNA"/>
</dbReference>
<dbReference type="OrthoDB" id="9788539at2"/>